<keyword evidence="5" id="KW-0732">Signal</keyword>
<sequence length="197" mass="21627">MFTTMKSFRNAAVACTAAAALLVGGTATAQDQQEDYWYAAGGKNFPNGQLWATSYGECWQSAGGPSNLPPCEREMAVPPEISVQLLFEFDKYQVPETVVNRSVLAEIDDYIAKVQASPFDEYITVVGHTDAKGSDAYNMTLGRQRANAVRDYFIAQGYPENLLGPAESVGKRDLLPQYDPFALEQRRVVLRSEVAGQ</sequence>
<keyword evidence="3" id="KW-0998">Cell outer membrane</keyword>
<dbReference type="AlphaFoldDB" id="A0AAJ0XFD1"/>
<accession>A0AAJ0XFD1</accession>
<comment type="caution">
    <text evidence="7">The sequence shown here is derived from an EMBL/GenBank/DDBJ whole genome shotgun (WGS) entry which is preliminary data.</text>
</comment>
<dbReference type="GO" id="GO:0009279">
    <property type="term" value="C:cell outer membrane"/>
    <property type="evidence" value="ECO:0007669"/>
    <property type="project" value="UniProtKB-SubCell"/>
</dbReference>
<proteinExistence type="predicted"/>
<evidence type="ECO:0000256" key="4">
    <source>
        <dbReference type="PROSITE-ProRule" id="PRU00473"/>
    </source>
</evidence>
<dbReference type="Proteomes" id="UP001296967">
    <property type="component" value="Unassembled WGS sequence"/>
</dbReference>
<evidence type="ECO:0000259" key="6">
    <source>
        <dbReference type="PROSITE" id="PS51123"/>
    </source>
</evidence>
<dbReference type="Pfam" id="PF00691">
    <property type="entry name" value="OmpA"/>
    <property type="match status" value="1"/>
</dbReference>
<dbReference type="Gene3D" id="3.30.1330.60">
    <property type="entry name" value="OmpA-like domain"/>
    <property type="match status" value="1"/>
</dbReference>
<dbReference type="InterPro" id="IPR006664">
    <property type="entry name" value="OMP_bac"/>
</dbReference>
<evidence type="ECO:0000256" key="2">
    <source>
        <dbReference type="ARBA" id="ARBA00023136"/>
    </source>
</evidence>
<dbReference type="InterPro" id="IPR006665">
    <property type="entry name" value="OmpA-like"/>
</dbReference>
<keyword evidence="8" id="KW-1185">Reference proteome</keyword>
<dbReference type="RefSeq" id="WP_201244658.1">
    <property type="nucleotide sequence ID" value="NZ_NHSF01000046.1"/>
</dbReference>
<comment type="subcellular location">
    <subcellularLocation>
        <location evidence="1">Cell outer membrane</location>
    </subcellularLocation>
</comment>
<reference evidence="7" key="1">
    <citation type="submission" date="2017-05" db="EMBL/GenBank/DDBJ databases">
        <authorList>
            <person name="Imhoff J.F."/>
            <person name="Rahn T."/>
            <person name="Kuenzel S."/>
            <person name="Neulinger S.C."/>
        </authorList>
    </citation>
    <scope>NUCLEOTIDE SEQUENCE</scope>
    <source>
        <strain evidence="7">DSM 4395</strain>
    </source>
</reference>
<feature type="signal peptide" evidence="5">
    <location>
        <begin position="1"/>
        <end position="29"/>
    </location>
</feature>
<dbReference type="InterPro" id="IPR036737">
    <property type="entry name" value="OmpA-like_sf"/>
</dbReference>
<gene>
    <name evidence="7" type="ORF">CCR82_06800</name>
</gene>
<keyword evidence="2 4" id="KW-0472">Membrane</keyword>
<dbReference type="EMBL" id="NHSF01000046">
    <property type="protein sequence ID" value="MBK5930238.1"/>
    <property type="molecule type" value="Genomic_DNA"/>
</dbReference>
<feature type="chain" id="PRO_5042525904" description="OmpA-like domain-containing protein" evidence="5">
    <location>
        <begin position="30"/>
        <end position="197"/>
    </location>
</feature>
<evidence type="ECO:0000313" key="7">
    <source>
        <dbReference type="EMBL" id="MBK5930238.1"/>
    </source>
</evidence>
<dbReference type="SUPFAM" id="SSF103088">
    <property type="entry name" value="OmpA-like"/>
    <property type="match status" value="1"/>
</dbReference>
<organism evidence="7 8">
    <name type="scientific">Halochromatium salexigens</name>
    <name type="common">Chromatium salexigens</name>
    <dbReference type="NCBI Taxonomy" id="49447"/>
    <lineage>
        <taxon>Bacteria</taxon>
        <taxon>Pseudomonadati</taxon>
        <taxon>Pseudomonadota</taxon>
        <taxon>Gammaproteobacteria</taxon>
        <taxon>Chromatiales</taxon>
        <taxon>Chromatiaceae</taxon>
        <taxon>Halochromatium</taxon>
    </lineage>
</organism>
<reference evidence="7" key="2">
    <citation type="journal article" date="2020" name="Microorganisms">
        <title>Osmotic Adaptation and Compatible Solute Biosynthesis of Phototrophic Bacteria as Revealed from Genome Analyses.</title>
        <authorList>
            <person name="Imhoff J.F."/>
            <person name="Rahn T."/>
            <person name="Kunzel S."/>
            <person name="Keller A."/>
            <person name="Neulinger S.C."/>
        </authorList>
    </citation>
    <scope>NUCLEOTIDE SEQUENCE</scope>
    <source>
        <strain evidence="7">DSM 4395</strain>
    </source>
</reference>
<evidence type="ECO:0000313" key="8">
    <source>
        <dbReference type="Proteomes" id="UP001296967"/>
    </source>
</evidence>
<feature type="domain" description="OmpA-like" evidence="6">
    <location>
        <begin position="74"/>
        <end position="196"/>
    </location>
</feature>
<dbReference type="PROSITE" id="PS51123">
    <property type="entry name" value="OMPA_2"/>
    <property type="match status" value="1"/>
</dbReference>
<dbReference type="PRINTS" id="PR01021">
    <property type="entry name" value="OMPADOMAIN"/>
</dbReference>
<dbReference type="CDD" id="cd07185">
    <property type="entry name" value="OmpA_C-like"/>
    <property type="match status" value="1"/>
</dbReference>
<evidence type="ECO:0000256" key="5">
    <source>
        <dbReference type="SAM" id="SignalP"/>
    </source>
</evidence>
<name>A0AAJ0XFD1_HALSE</name>
<dbReference type="PANTHER" id="PTHR30329">
    <property type="entry name" value="STATOR ELEMENT OF FLAGELLAR MOTOR COMPLEX"/>
    <property type="match status" value="1"/>
</dbReference>
<evidence type="ECO:0000256" key="3">
    <source>
        <dbReference type="ARBA" id="ARBA00023237"/>
    </source>
</evidence>
<dbReference type="PANTHER" id="PTHR30329:SF21">
    <property type="entry name" value="LIPOPROTEIN YIAD-RELATED"/>
    <property type="match status" value="1"/>
</dbReference>
<protein>
    <recommendedName>
        <fullName evidence="6">OmpA-like domain-containing protein</fullName>
    </recommendedName>
</protein>
<dbReference type="InterPro" id="IPR050330">
    <property type="entry name" value="Bact_OuterMem_StrucFunc"/>
</dbReference>
<evidence type="ECO:0000256" key="1">
    <source>
        <dbReference type="ARBA" id="ARBA00004442"/>
    </source>
</evidence>